<feature type="domain" description="Pyrroline-5-carboxylate reductase dimerisation" evidence="8">
    <location>
        <begin position="155"/>
        <end position="258"/>
    </location>
</feature>
<dbReference type="UniPathway" id="UPA00098">
    <property type="reaction ID" value="UER00361"/>
</dbReference>
<dbReference type="Pfam" id="PF03807">
    <property type="entry name" value="F420_oxidored"/>
    <property type="match status" value="1"/>
</dbReference>
<dbReference type="OrthoDB" id="9805754at2"/>
<name>A0A0W0ZB94_9GAMM</name>
<dbReference type="Proteomes" id="UP000054600">
    <property type="component" value="Unassembled WGS sequence"/>
</dbReference>
<evidence type="ECO:0000313" key="10">
    <source>
        <dbReference type="Proteomes" id="UP000054600"/>
    </source>
</evidence>
<evidence type="ECO:0000256" key="4">
    <source>
        <dbReference type="HAMAP-Rule" id="MF_01925"/>
    </source>
</evidence>
<dbReference type="Gene3D" id="3.40.50.720">
    <property type="entry name" value="NAD(P)-binding Rossmann-like Domain"/>
    <property type="match status" value="1"/>
</dbReference>
<feature type="binding site" evidence="6">
    <location>
        <begin position="6"/>
        <end position="11"/>
    </location>
    <ligand>
        <name>NADP(+)</name>
        <dbReference type="ChEBI" id="CHEBI:58349"/>
    </ligand>
</feature>
<keyword evidence="4" id="KW-0641">Proline biosynthesis</keyword>
<proteinExistence type="inferred from homology"/>
<accession>A0A0W0ZB94</accession>
<dbReference type="Gene3D" id="1.10.3730.10">
    <property type="entry name" value="ProC C-terminal domain-like"/>
    <property type="match status" value="1"/>
</dbReference>
<dbReference type="PIRSF" id="PIRSF000193">
    <property type="entry name" value="Pyrrol-5-carb_rd"/>
    <property type="match status" value="1"/>
</dbReference>
<evidence type="ECO:0000259" key="8">
    <source>
        <dbReference type="Pfam" id="PF14748"/>
    </source>
</evidence>
<dbReference type="RefSeq" id="WP_018576254.1">
    <property type="nucleotide sequence ID" value="NZ_KB892384.1"/>
</dbReference>
<feature type="binding site" evidence="6">
    <location>
        <position position="49"/>
    </location>
    <ligand>
        <name>NADPH</name>
        <dbReference type="ChEBI" id="CHEBI:57783"/>
    </ligand>
</feature>
<dbReference type="InterPro" id="IPR029036">
    <property type="entry name" value="P5CR_dimer"/>
</dbReference>
<dbReference type="SUPFAM" id="SSF51735">
    <property type="entry name" value="NAD(P)-binding Rossmann-fold domains"/>
    <property type="match status" value="1"/>
</dbReference>
<dbReference type="FunFam" id="1.10.3730.10:FF:000001">
    <property type="entry name" value="Pyrroline-5-carboxylate reductase"/>
    <property type="match status" value="1"/>
</dbReference>
<dbReference type="GO" id="GO:0004735">
    <property type="term" value="F:pyrroline-5-carboxylate reductase activity"/>
    <property type="evidence" value="ECO:0007669"/>
    <property type="project" value="UniProtKB-UniRule"/>
</dbReference>
<evidence type="ECO:0000256" key="6">
    <source>
        <dbReference type="PIRSR" id="PIRSR000193-1"/>
    </source>
</evidence>
<evidence type="ECO:0000259" key="7">
    <source>
        <dbReference type="Pfam" id="PF03807"/>
    </source>
</evidence>
<dbReference type="GO" id="GO:0055129">
    <property type="term" value="P:L-proline biosynthetic process"/>
    <property type="evidence" value="ECO:0007669"/>
    <property type="project" value="UniProtKB-UniRule"/>
</dbReference>
<comment type="pathway">
    <text evidence="4">Amino-acid biosynthesis; L-proline biosynthesis; L-proline from L-glutamate 5-semialdehyde: step 1/1.</text>
</comment>
<comment type="catalytic activity">
    <reaction evidence="4">
        <text>L-proline + NADP(+) = (S)-1-pyrroline-5-carboxylate + NADPH + 2 H(+)</text>
        <dbReference type="Rhea" id="RHEA:14109"/>
        <dbReference type="ChEBI" id="CHEBI:15378"/>
        <dbReference type="ChEBI" id="CHEBI:17388"/>
        <dbReference type="ChEBI" id="CHEBI:57783"/>
        <dbReference type="ChEBI" id="CHEBI:58349"/>
        <dbReference type="ChEBI" id="CHEBI:60039"/>
        <dbReference type="EC" id="1.5.1.2"/>
    </reaction>
</comment>
<evidence type="ECO:0000313" key="9">
    <source>
        <dbReference type="EMBL" id="KTD66417.1"/>
    </source>
</evidence>
<comment type="subcellular location">
    <subcellularLocation>
        <location evidence="4">Cytoplasm</location>
    </subcellularLocation>
</comment>
<dbReference type="STRING" id="1122169.Lsha_0099"/>
<comment type="catalytic activity">
    <reaction evidence="4">
        <text>L-proline + NAD(+) = (S)-1-pyrroline-5-carboxylate + NADH + 2 H(+)</text>
        <dbReference type="Rhea" id="RHEA:14105"/>
        <dbReference type="ChEBI" id="CHEBI:15378"/>
        <dbReference type="ChEBI" id="CHEBI:17388"/>
        <dbReference type="ChEBI" id="CHEBI:57540"/>
        <dbReference type="ChEBI" id="CHEBI:57945"/>
        <dbReference type="ChEBI" id="CHEBI:60039"/>
        <dbReference type="EC" id="1.5.1.2"/>
    </reaction>
</comment>
<gene>
    <name evidence="4 9" type="primary">proC</name>
    <name evidence="9" type="ORF">Lsha_0099</name>
</gene>
<reference evidence="9 10" key="1">
    <citation type="submission" date="2015-11" db="EMBL/GenBank/DDBJ databases">
        <title>Genomic analysis of 38 Legionella species identifies large and diverse effector repertoires.</title>
        <authorList>
            <person name="Burstein D."/>
            <person name="Amaro F."/>
            <person name="Zusman T."/>
            <person name="Lifshitz Z."/>
            <person name="Cohen O."/>
            <person name="Gilbert J.A."/>
            <person name="Pupko T."/>
            <person name="Shuman H.A."/>
            <person name="Segal G."/>
        </authorList>
    </citation>
    <scope>NUCLEOTIDE SEQUENCE [LARGE SCALE GENOMIC DNA]</scope>
    <source>
        <strain evidence="9 10">ATCC 49655</strain>
    </source>
</reference>
<dbReference type="SUPFAM" id="SSF48179">
    <property type="entry name" value="6-phosphogluconate dehydrogenase C-terminal domain-like"/>
    <property type="match status" value="1"/>
</dbReference>
<feature type="binding site" evidence="6">
    <location>
        <begin position="62"/>
        <end position="65"/>
    </location>
    <ligand>
        <name>NADP(+)</name>
        <dbReference type="ChEBI" id="CHEBI:58349"/>
    </ligand>
</feature>
<dbReference type="HAMAP" id="MF_01925">
    <property type="entry name" value="P5C_reductase"/>
    <property type="match status" value="1"/>
</dbReference>
<keyword evidence="3 4" id="KW-0560">Oxidoreductase</keyword>
<dbReference type="InterPro" id="IPR008927">
    <property type="entry name" value="6-PGluconate_DH-like_C_sf"/>
</dbReference>
<keyword evidence="2 4" id="KW-0521">NADP</keyword>
<dbReference type="InterPro" id="IPR036291">
    <property type="entry name" value="NAD(P)-bd_dom_sf"/>
</dbReference>
<protein>
    <recommendedName>
        <fullName evidence="4 5">Pyrroline-5-carboxylate reductase</fullName>
        <shortName evidence="4">P5C reductase</shortName>
        <shortName evidence="4">P5CR</shortName>
        <ecNumber evidence="4 5">1.5.1.2</ecNumber>
    </recommendedName>
    <alternativeName>
        <fullName evidence="4">PCA reductase</fullName>
    </alternativeName>
</protein>
<evidence type="ECO:0000256" key="3">
    <source>
        <dbReference type="ARBA" id="ARBA00023002"/>
    </source>
</evidence>
<feature type="domain" description="Pyrroline-5-carboxylate reductase catalytic N-terminal" evidence="7">
    <location>
        <begin position="2"/>
        <end position="91"/>
    </location>
</feature>
<evidence type="ECO:0000256" key="5">
    <source>
        <dbReference type="NCBIfam" id="TIGR00112"/>
    </source>
</evidence>
<dbReference type="AlphaFoldDB" id="A0A0W0ZB94"/>
<comment type="similarity">
    <text evidence="1 4">Belongs to the pyrroline-5-carboxylate reductase family.</text>
</comment>
<dbReference type="GO" id="GO:0005737">
    <property type="term" value="C:cytoplasm"/>
    <property type="evidence" value="ECO:0007669"/>
    <property type="project" value="UniProtKB-SubCell"/>
</dbReference>
<dbReference type="InterPro" id="IPR000304">
    <property type="entry name" value="Pyrroline-COOH_reductase"/>
</dbReference>
<dbReference type="PANTHER" id="PTHR11645:SF0">
    <property type="entry name" value="PYRROLINE-5-CARBOXYLATE REDUCTASE 3"/>
    <property type="match status" value="1"/>
</dbReference>
<dbReference type="PANTHER" id="PTHR11645">
    <property type="entry name" value="PYRROLINE-5-CARBOXYLATE REDUCTASE"/>
    <property type="match status" value="1"/>
</dbReference>
<keyword evidence="10" id="KW-1185">Reference proteome</keyword>
<dbReference type="EC" id="1.5.1.2" evidence="4 5"/>
<sequence>MKICFIGYGNMAKAIARGLRKQGSHHIAASAPSLTIGINNENISTHYDNKEQAKNAEIIILAVKPAQMSAVLQEITPLLLPNCLLISVAAGLSLSWFAKRCRPNQAVIRTMPNTPAAISLGATPLIANEHTSPEQKIQAELIFSQIGLTAWAKSEAEMDVFTALSGSGPAYVFLFIEALIDAAVSLGLEPTIAKTFALQTAAGAIKLAENSDLSLSQLRTKVTSPGGTTAAALNELHGQLDALILKAMEAAKRRSQELGAVE</sequence>
<dbReference type="eggNOG" id="COG0345">
    <property type="taxonomic scope" value="Bacteria"/>
</dbReference>
<dbReference type="InterPro" id="IPR028939">
    <property type="entry name" value="P5C_Rdtase_cat_N"/>
</dbReference>
<dbReference type="NCBIfam" id="TIGR00112">
    <property type="entry name" value="proC"/>
    <property type="match status" value="1"/>
</dbReference>
<keyword evidence="4" id="KW-0963">Cytoplasm</keyword>
<evidence type="ECO:0000256" key="1">
    <source>
        <dbReference type="ARBA" id="ARBA00005525"/>
    </source>
</evidence>
<comment type="function">
    <text evidence="4">Catalyzes the reduction of 1-pyrroline-5-carboxylate (PCA) to L-proline.</text>
</comment>
<dbReference type="EMBL" id="LNYW01000004">
    <property type="protein sequence ID" value="KTD66417.1"/>
    <property type="molecule type" value="Genomic_DNA"/>
</dbReference>
<dbReference type="PATRIC" id="fig|1122169.6.peg.108"/>
<dbReference type="Pfam" id="PF14748">
    <property type="entry name" value="P5CR_dimer"/>
    <property type="match status" value="1"/>
</dbReference>
<organism evidence="9 10">
    <name type="scientific">Legionella shakespearei DSM 23087</name>
    <dbReference type="NCBI Taxonomy" id="1122169"/>
    <lineage>
        <taxon>Bacteria</taxon>
        <taxon>Pseudomonadati</taxon>
        <taxon>Pseudomonadota</taxon>
        <taxon>Gammaproteobacteria</taxon>
        <taxon>Legionellales</taxon>
        <taxon>Legionellaceae</taxon>
        <taxon>Legionella</taxon>
    </lineage>
</organism>
<comment type="caution">
    <text evidence="9">The sequence shown here is derived from an EMBL/GenBank/DDBJ whole genome shotgun (WGS) entry which is preliminary data.</text>
</comment>
<keyword evidence="4" id="KW-0028">Amino-acid biosynthesis</keyword>
<evidence type="ECO:0000256" key="2">
    <source>
        <dbReference type="ARBA" id="ARBA00022857"/>
    </source>
</evidence>